<gene>
    <name evidence="2" type="ORF">PPACK8108_LOCUS1119</name>
</gene>
<keyword evidence="3" id="KW-1185">Reference proteome</keyword>
<proteinExistence type="predicted"/>
<accession>A0AAV0AI74</accession>
<dbReference type="AlphaFoldDB" id="A0AAV0AI74"/>
<reference evidence="2" key="1">
    <citation type="submission" date="2022-06" db="EMBL/GenBank/DDBJ databases">
        <authorList>
            <consortium name="SYNGENTA / RWTH Aachen University"/>
        </authorList>
    </citation>
    <scope>NUCLEOTIDE SEQUENCE</scope>
</reference>
<evidence type="ECO:0000256" key="1">
    <source>
        <dbReference type="SAM" id="MobiDB-lite"/>
    </source>
</evidence>
<dbReference type="Proteomes" id="UP001153365">
    <property type="component" value="Unassembled WGS sequence"/>
</dbReference>
<feature type="region of interest" description="Disordered" evidence="1">
    <location>
        <begin position="1"/>
        <end position="59"/>
    </location>
</feature>
<name>A0AAV0AI74_PHAPC</name>
<comment type="caution">
    <text evidence="2">The sequence shown here is derived from an EMBL/GenBank/DDBJ whole genome shotgun (WGS) entry which is preliminary data.</text>
</comment>
<protein>
    <submittedName>
        <fullName evidence="2">Expressed protein</fullName>
    </submittedName>
</protein>
<dbReference type="EMBL" id="CALTRL010000148">
    <property type="protein sequence ID" value="CAH7666768.1"/>
    <property type="molecule type" value="Genomic_DNA"/>
</dbReference>
<evidence type="ECO:0000313" key="2">
    <source>
        <dbReference type="EMBL" id="CAH7666768.1"/>
    </source>
</evidence>
<organism evidence="2 3">
    <name type="scientific">Phakopsora pachyrhizi</name>
    <name type="common">Asian soybean rust disease fungus</name>
    <dbReference type="NCBI Taxonomy" id="170000"/>
    <lineage>
        <taxon>Eukaryota</taxon>
        <taxon>Fungi</taxon>
        <taxon>Dikarya</taxon>
        <taxon>Basidiomycota</taxon>
        <taxon>Pucciniomycotina</taxon>
        <taxon>Pucciniomycetes</taxon>
        <taxon>Pucciniales</taxon>
        <taxon>Phakopsoraceae</taxon>
        <taxon>Phakopsora</taxon>
    </lineage>
</organism>
<evidence type="ECO:0000313" key="3">
    <source>
        <dbReference type="Proteomes" id="UP001153365"/>
    </source>
</evidence>
<sequence length="474" mass="54600">MPHRKTRSRRVSEIISSDDDDTSSSSSIELIQASKTSPNPKRQRLEKGCGPSTLPKPMNFKVNSRSVKQKPLTAYQRKIQEAEAVRQIKTRRETEINLLSIRMIESLLQIGDRARDVERKCCSVFNWEIVDWQRLLKDGQVMIYEPSNNDQRVSSGKSKRKIAQQKVNLGSCVWSEELETIGLSLLILKSMGELVQLKYDRKISNRNSTYLKGLKSDASFREVEDCSSLRCIFVHRNFINEFLYSKIPSIIELVRNAPRIQIFAFGSQRHQNEQENKITAVELILRAGAIILPTFDALFNNQVKEKDSDSQPYYKRLQHMARVNPFVTILLIPTIRQRCFSTKNKTGDICVESLIDFLGEMKMEESSVYGEERTLKETIQRASNSMDWINHPKLSLPADVPVDELSEVSVLGKILVSLRKEMYKDFRRFIITVSSEEKLLKGRVGNNDWLNFNQEQIEIIEIGKLCKILEAESF</sequence>